<dbReference type="FunFam" id="1.10.1200.10:FF:000007">
    <property type="entry name" value="Probable polyketide synthase pks17"/>
    <property type="match status" value="1"/>
</dbReference>
<name>A0A498PW20_9MYCO</name>
<evidence type="ECO:0000256" key="1">
    <source>
        <dbReference type="ARBA" id="ARBA00005189"/>
    </source>
</evidence>
<evidence type="ECO:0000259" key="8">
    <source>
        <dbReference type="PROSITE" id="PS50075"/>
    </source>
</evidence>
<dbReference type="InterPro" id="IPR020806">
    <property type="entry name" value="PKS_PP-bd"/>
</dbReference>
<dbReference type="GO" id="GO:0044550">
    <property type="term" value="P:secondary metabolite biosynthetic process"/>
    <property type="evidence" value="ECO:0007669"/>
    <property type="project" value="TreeGrafter"/>
</dbReference>
<dbReference type="GO" id="GO:0016878">
    <property type="term" value="F:acid-thiol ligase activity"/>
    <property type="evidence" value="ECO:0007669"/>
    <property type="project" value="TreeGrafter"/>
</dbReference>
<keyword evidence="4 9" id="KW-0436">Ligase</keyword>
<dbReference type="InterPro" id="IPR000873">
    <property type="entry name" value="AMP-dep_synth/lig_dom"/>
</dbReference>
<dbReference type="Gene3D" id="3.40.50.12780">
    <property type="entry name" value="N-terminal domain of ligase-like"/>
    <property type="match status" value="1"/>
</dbReference>
<feature type="domain" description="Carrier" evidence="8">
    <location>
        <begin position="543"/>
        <end position="618"/>
    </location>
</feature>
<dbReference type="InterPro" id="IPR025110">
    <property type="entry name" value="AMP-bd_C"/>
</dbReference>
<dbReference type="Pfam" id="PF00550">
    <property type="entry name" value="PP-binding"/>
    <property type="match status" value="1"/>
</dbReference>
<dbReference type="FunFam" id="3.30.300.30:FF:000042">
    <property type="entry name" value="Fatty-acid-CoA ligase FadD22"/>
    <property type="match status" value="1"/>
</dbReference>
<keyword evidence="6" id="KW-0443">Lipid metabolism</keyword>
<dbReference type="InterPro" id="IPR042099">
    <property type="entry name" value="ANL_N_sf"/>
</dbReference>
<keyword evidence="2" id="KW-0596">Phosphopantetheine</keyword>
<evidence type="ECO:0000256" key="4">
    <source>
        <dbReference type="ARBA" id="ARBA00022598"/>
    </source>
</evidence>
<reference evidence="9 10" key="1">
    <citation type="submission" date="2018-09" db="EMBL/GenBank/DDBJ databases">
        <authorList>
            <person name="Tagini F."/>
        </authorList>
    </citation>
    <scope>NUCLEOTIDE SEQUENCE [LARGE SCALE GENOMIC DNA]</scope>
    <source>
        <strain evidence="9 10">MK136</strain>
    </source>
</reference>
<dbReference type="SMART" id="SM00823">
    <property type="entry name" value="PKS_PP"/>
    <property type="match status" value="1"/>
</dbReference>
<dbReference type="InterPro" id="IPR036736">
    <property type="entry name" value="ACP-like_sf"/>
</dbReference>
<dbReference type="Gene3D" id="1.10.1200.10">
    <property type="entry name" value="ACP-like"/>
    <property type="match status" value="1"/>
</dbReference>
<dbReference type="Pfam" id="PF13193">
    <property type="entry name" value="AMP-binding_C"/>
    <property type="match status" value="1"/>
</dbReference>
<sequence length="706" mass="75544">MRTGNLAQLLAERASEAGWNDRPAYHAPEIVTHGQIHDGAARLAAVLGHRGLGSGDRVLLCLPDSAELVQLLLACLARGVMAFLANPELHRDDHAFLERDTQPALVVASDSLCSRFGASTVLAAAELLSEAALAEPAAYERLGSDTDAYATYTSGTTGPPKAAIHRHGDPLTFVEAMCHNALRLTAHDTGLSTARMYFAYGLGNSVWFPLATGGSAVINALPISAEMAATLCEGFEPSVLYGVPNFFARVVDTCASESFRKLRCVVSAGEALDAGLAERLMEFFGGIPILDGIGSTEVGQTFVSNTVDEWRPGTLGKVLPPYEIRVVTPDGATAEPGVEGNLWVRGPSIATGYWNCPDPILENGGWLDTRDTVRLDAEGWVSYRCRADDTEVVGAVNVNPREIERLVVEHEAVAEAAVAGVKESTGASALQAFLVPAGGAIIDESVMRDIHRGLLTKLSAFKVPHRFAVVERLPRTPNGKLLRGPLRAERPAKPIWELTSVGPGPDAEPLLGLPPVVTHTSVGHVGEVTLKERLAALQQERHRLVAEAVSAEAARMLGEPDPQSVNRDLAFSELGFDSQMTVVLCQRLAAATGLRLPETVGWDYGSISGLAQYLEAELSGGDRRAGRLAVPLPATVDAKGRVDEELKRIEELVLTIGDADKRRVADRLRAILGTIADTEDRLGKRIQDASTPDEIFRLIDSEFGES</sequence>
<dbReference type="InterPro" id="IPR009081">
    <property type="entry name" value="PP-bd_ACP"/>
</dbReference>
<evidence type="ECO:0000256" key="6">
    <source>
        <dbReference type="ARBA" id="ARBA00023098"/>
    </source>
</evidence>
<keyword evidence="7" id="KW-0175">Coiled coil</keyword>
<dbReference type="GO" id="GO:0006631">
    <property type="term" value="P:fatty acid metabolic process"/>
    <property type="evidence" value="ECO:0007669"/>
    <property type="project" value="UniProtKB-KW"/>
</dbReference>
<dbReference type="SUPFAM" id="SSF47336">
    <property type="entry name" value="ACP-like"/>
    <property type="match status" value="1"/>
</dbReference>
<dbReference type="NCBIfam" id="NF004716">
    <property type="entry name" value="PRK06060.1"/>
    <property type="match status" value="1"/>
</dbReference>
<dbReference type="AlphaFoldDB" id="A0A498PW20"/>
<evidence type="ECO:0000256" key="3">
    <source>
        <dbReference type="ARBA" id="ARBA00022553"/>
    </source>
</evidence>
<evidence type="ECO:0000313" key="10">
    <source>
        <dbReference type="Proteomes" id="UP000273307"/>
    </source>
</evidence>
<keyword evidence="3" id="KW-0597">Phosphoprotein</keyword>
<gene>
    <name evidence="9" type="ORF">LAUMK136_01717</name>
</gene>
<evidence type="ECO:0000256" key="2">
    <source>
        <dbReference type="ARBA" id="ARBA00022450"/>
    </source>
</evidence>
<dbReference type="SUPFAM" id="SSF56801">
    <property type="entry name" value="Acetyl-CoA synthetase-like"/>
    <property type="match status" value="1"/>
</dbReference>
<evidence type="ECO:0000256" key="5">
    <source>
        <dbReference type="ARBA" id="ARBA00022832"/>
    </source>
</evidence>
<evidence type="ECO:0000256" key="7">
    <source>
        <dbReference type="SAM" id="Coils"/>
    </source>
</evidence>
<dbReference type="Proteomes" id="UP000273307">
    <property type="component" value="Unassembled WGS sequence"/>
</dbReference>
<comment type="pathway">
    <text evidence="1">Lipid metabolism.</text>
</comment>
<dbReference type="PANTHER" id="PTHR43352">
    <property type="entry name" value="ACETYL-COA SYNTHETASE"/>
    <property type="match status" value="1"/>
</dbReference>
<dbReference type="Pfam" id="PF00501">
    <property type="entry name" value="AMP-binding"/>
    <property type="match status" value="1"/>
</dbReference>
<proteinExistence type="predicted"/>
<feature type="coiled-coil region" evidence="7">
    <location>
        <begin position="527"/>
        <end position="554"/>
    </location>
</feature>
<dbReference type="PANTHER" id="PTHR43352:SF1">
    <property type="entry name" value="ANTHRANILATE--COA LIGASE"/>
    <property type="match status" value="1"/>
</dbReference>
<dbReference type="GO" id="GO:0031177">
    <property type="term" value="F:phosphopantetheine binding"/>
    <property type="evidence" value="ECO:0007669"/>
    <property type="project" value="InterPro"/>
</dbReference>
<dbReference type="OrthoDB" id="9803968at2"/>
<keyword evidence="10" id="KW-1185">Reference proteome</keyword>
<dbReference type="RefSeq" id="WP_122495597.1">
    <property type="nucleotide sequence ID" value="NZ_UPHP01000039.1"/>
</dbReference>
<protein>
    <submittedName>
        <fullName evidence="9">p-hydroxybenzoic acid--AMP ligase FadD22</fullName>
        <ecNumber evidence="9">6.2.1.-</ecNumber>
    </submittedName>
</protein>
<dbReference type="PROSITE" id="PS50075">
    <property type="entry name" value="CARRIER"/>
    <property type="match status" value="1"/>
</dbReference>
<accession>A0A498PW20</accession>
<organism evidence="9 10">
    <name type="scientific">Mycobacterium attenuatum</name>
    <dbReference type="NCBI Taxonomy" id="2341086"/>
    <lineage>
        <taxon>Bacteria</taxon>
        <taxon>Bacillati</taxon>
        <taxon>Actinomycetota</taxon>
        <taxon>Actinomycetes</taxon>
        <taxon>Mycobacteriales</taxon>
        <taxon>Mycobacteriaceae</taxon>
        <taxon>Mycobacterium</taxon>
    </lineage>
</organism>
<dbReference type="Gene3D" id="3.30.300.30">
    <property type="match status" value="1"/>
</dbReference>
<dbReference type="InterPro" id="IPR045851">
    <property type="entry name" value="AMP-bd_C_sf"/>
</dbReference>
<keyword evidence="5" id="KW-0276">Fatty acid metabolism</keyword>
<dbReference type="EC" id="6.2.1.-" evidence="9"/>
<evidence type="ECO:0000313" key="9">
    <source>
        <dbReference type="EMBL" id="VBA37029.1"/>
    </source>
</evidence>
<dbReference type="EMBL" id="UPHP01000039">
    <property type="protein sequence ID" value="VBA37029.1"/>
    <property type="molecule type" value="Genomic_DNA"/>
</dbReference>